<evidence type="ECO:0000256" key="5">
    <source>
        <dbReference type="ARBA" id="ARBA00022793"/>
    </source>
</evidence>
<dbReference type="GO" id="GO:0051997">
    <property type="term" value="F:2-oxo-4-hydroxy-4-carboxy-5-ureidoimidazoline decarboxylase activity"/>
    <property type="evidence" value="ECO:0007669"/>
    <property type="project" value="UniProtKB-EC"/>
</dbReference>
<reference evidence="8" key="1">
    <citation type="submission" date="2021-12" db="EMBL/GenBank/DDBJ databases">
        <title>Enterovibrio ZSDZ35 sp. nov. and Enterovibrio ZSDZ42 sp. nov., isolated from coastal seawater in Qingdao.</title>
        <authorList>
            <person name="Zhang P."/>
        </authorList>
    </citation>
    <scope>NUCLEOTIDE SEQUENCE</scope>
    <source>
        <strain evidence="8">ZSDZ35</strain>
    </source>
</reference>
<proteinExistence type="predicted"/>
<dbReference type="InterPro" id="IPR036778">
    <property type="entry name" value="OHCU_decarboxylase_sf"/>
</dbReference>
<accession>A0ABT5QFI4</accession>
<dbReference type="NCBIfam" id="TIGR03164">
    <property type="entry name" value="UHCUDC"/>
    <property type="match status" value="1"/>
</dbReference>
<evidence type="ECO:0000256" key="2">
    <source>
        <dbReference type="ARBA" id="ARBA00004754"/>
    </source>
</evidence>
<evidence type="ECO:0000256" key="4">
    <source>
        <dbReference type="ARBA" id="ARBA00022631"/>
    </source>
</evidence>
<dbReference type="PANTHER" id="PTHR43466">
    <property type="entry name" value="2-OXO-4-HYDROXY-4-CARBOXY-5-UREIDOIMIDAZOLINE DECARBOXYLASE-RELATED"/>
    <property type="match status" value="1"/>
</dbReference>
<organism evidence="8 9">
    <name type="scientific">Enterovibrio qingdaonensis</name>
    <dbReference type="NCBI Taxonomy" id="2899818"/>
    <lineage>
        <taxon>Bacteria</taxon>
        <taxon>Pseudomonadati</taxon>
        <taxon>Pseudomonadota</taxon>
        <taxon>Gammaproteobacteria</taxon>
        <taxon>Vibrionales</taxon>
        <taxon>Vibrionaceae</taxon>
        <taxon>Enterovibrio</taxon>
    </lineage>
</organism>
<feature type="domain" description="Oxo-4-hydroxy-4-carboxy-5-ureidoimidazoline decarboxylase" evidence="7">
    <location>
        <begin position="12"/>
        <end position="169"/>
    </location>
</feature>
<evidence type="ECO:0000313" key="8">
    <source>
        <dbReference type="EMBL" id="MDD1779740.1"/>
    </source>
</evidence>
<evidence type="ECO:0000256" key="1">
    <source>
        <dbReference type="ARBA" id="ARBA00001163"/>
    </source>
</evidence>
<keyword evidence="9" id="KW-1185">Reference proteome</keyword>
<comment type="pathway">
    <text evidence="2">Purine metabolism; urate degradation; (S)-allantoin from urate: step 3/3.</text>
</comment>
<gene>
    <name evidence="8" type="primary">uraD</name>
    <name evidence="8" type="ORF">LRP49_00900</name>
</gene>
<protein>
    <recommendedName>
        <fullName evidence="3">2-oxo-4-hydroxy-4-carboxy-5-ureidoimidazoline decarboxylase</fullName>
        <ecNumber evidence="3">4.1.1.97</ecNumber>
    </recommendedName>
</protein>
<dbReference type="EMBL" id="JAJUBB010000001">
    <property type="protein sequence ID" value="MDD1779740.1"/>
    <property type="molecule type" value="Genomic_DNA"/>
</dbReference>
<dbReference type="SUPFAM" id="SSF158694">
    <property type="entry name" value="UraD-Like"/>
    <property type="match status" value="1"/>
</dbReference>
<evidence type="ECO:0000256" key="6">
    <source>
        <dbReference type="ARBA" id="ARBA00023239"/>
    </source>
</evidence>
<dbReference type="Pfam" id="PF09349">
    <property type="entry name" value="OHCU_decarbox"/>
    <property type="match status" value="1"/>
</dbReference>
<evidence type="ECO:0000259" key="7">
    <source>
        <dbReference type="Pfam" id="PF09349"/>
    </source>
</evidence>
<keyword evidence="5" id="KW-0210">Decarboxylase</keyword>
<evidence type="ECO:0000313" key="9">
    <source>
        <dbReference type="Proteomes" id="UP001149821"/>
    </source>
</evidence>
<dbReference type="EC" id="4.1.1.97" evidence="3"/>
<dbReference type="PANTHER" id="PTHR43466:SF1">
    <property type="entry name" value="2-OXO-4-HYDROXY-4-CARBOXY-5-UREIDOIMIDAZOLINE DECARBOXYLASE-RELATED"/>
    <property type="match status" value="1"/>
</dbReference>
<comment type="catalytic activity">
    <reaction evidence="1">
        <text>5-hydroxy-2-oxo-4-ureido-2,5-dihydro-1H-imidazole-5-carboxylate + H(+) = (S)-allantoin + CO2</text>
        <dbReference type="Rhea" id="RHEA:26301"/>
        <dbReference type="ChEBI" id="CHEBI:15378"/>
        <dbReference type="ChEBI" id="CHEBI:15678"/>
        <dbReference type="ChEBI" id="CHEBI:16526"/>
        <dbReference type="ChEBI" id="CHEBI:58639"/>
        <dbReference type="EC" id="4.1.1.97"/>
    </reaction>
</comment>
<dbReference type="InterPro" id="IPR018020">
    <property type="entry name" value="OHCU_decarboxylase"/>
</dbReference>
<dbReference type="Gene3D" id="1.10.3330.10">
    <property type="entry name" value="Oxo-4-hydroxy-4-carboxy-5-ureidoimidazoline decarboxylase"/>
    <property type="match status" value="1"/>
</dbReference>
<name>A0ABT5QFI4_9GAMM</name>
<dbReference type="RefSeq" id="WP_274139541.1">
    <property type="nucleotide sequence ID" value="NZ_JAJUBB010000001.1"/>
</dbReference>
<evidence type="ECO:0000256" key="3">
    <source>
        <dbReference type="ARBA" id="ARBA00012257"/>
    </source>
</evidence>
<sequence length="171" mass="18970">MGLFTTCRPSSQTKAQFVETFGGVYEHSPWVAETAFGSGLDTAFDDQDTLHSRMSNVLNDADDAKKMQVVLAHPDLAGKAAQAGELTAESTSEQASAGISECTAEEFARFTDYNQRYKEKFQFPFIMAVKGANRHLILSAFETRLDNDLQTEFDTAIAEINKIALFRLRDL</sequence>
<dbReference type="Proteomes" id="UP001149821">
    <property type="component" value="Unassembled WGS sequence"/>
</dbReference>
<keyword evidence="4" id="KW-0659">Purine metabolism</keyword>
<comment type="caution">
    <text evidence="8">The sequence shown here is derived from an EMBL/GenBank/DDBJ whole genome shotgun (WGS) entry which is preliminary data.</text>
</comment>
<keyword evidence="6 8" id="KW-0456">Lyase</keyword>
<dbReference type="InterPro" id="IPR017580">
    <property type="entry name" value="OHCU_decarboxylase-1"/>
</dbReference>